<dbReference type="Pfam" id="PF02493">
    <property type="entry name" value="MORN"/>
    <property type="match status" value="4"/>
</dbReference>
<dbReference type="Gene3D" id="3.90.176.10">
    <property type="entry name" value="Toxin ADP-ribosyltransferase, Chain A, domain 1"/>
    <property type="match status" value="1"/>
</dbReference>
<proteinExistence type="predicted"/>
<dbReference type="EMBL" id="CAJNOR010001150">
    <property type="protein sequence ID" value="CAF1085804.1"/>
    <property type="molecule type" value="Genomic_DNA"/>
</dbReference>
<comment type="caution">
    <text evidence="2">The sequence shown here is derived from an EMBL/GenBank/DDBJ whole genome shotgun (WGS) entry which is preliminary data.</text>
</comment>
<dbReference type="Gene3D" id="2.20.110.10">
    <property type="entry name" value="Histone H3 K4-specific methyltransferase SET7/9 N-terminal domain"/>
    <property type="match status" value="2"/>
</dbReference>
<dbReference type="SUPFAM" id="SSF82185">
    <property type="entry name" value="Histone H3 K4-specific methyltransferase SET7/9 N-terminal domain"/>
    <property type="match status" value="1"/>
</dbReference>
<keyword evidence="3" id="KW-1185">Reference proteome</keyword>
<dbReference type="AlphaFoldDB" id="A0A814MZD6"/>
<protein>
    <submittedName>
        <fullName evidence="2">Uncharacterized protein</fullName>
    </submittedName>
</protein>
<dbReference type="InterPro" id="IPR003409">
    <property type="entry name" value="MORN"/>
</dbReference>
<dbReference type="PANTHER" id="PTHR23084">
    <property type="entry name" value="PHOSPHATIDYLINOSITOL-4-PHOSPHATE 5-KINASE RELATED"/>
    <property type="match status" value="1"/>
</dbReference>
<name>A0A814MZD6_ADIRI</name>
<accession>A0A814MZD6</accession>
<dbReference type="PROSITE" id="PS51996">
    <property type="entry name" value="TR_MART"/>
    <property type="match status" value="1"/>
</dbReference>
<evidence type="ECO:0000313" key="2">
    <source>
        <dbReference type="EMBL" id="CAF1085804.1"/>
    </source>
</evidence>
<dbReference type="Proteomes" id="UP000663828">
    <property type="component" value="Unassembled WGS sequence"/>
</dbReference>
<organism evidence="2 3">
    <name type="scientific">Adineta ricciae</name>
    <name type="common">Rotifer</name>
    <dbReference type="NCBI Taxonomy" id="249248"/>
    <lineage>
        <taxon>Eukaryota</taxon>
        <taxon>Metazoa</taxon>
        <taxon>Spiralia</taxon>
        <taxon>Gnathifera</taxon>
        <taxon>Rotifera</taxon>
        <taxon>Eurotatoria</taxon>
        <taxon>Bdelloidea</taxon>
        <taxon>Adinetida</taxon>
        <taxon>Adinetidae</taxon>
        <taxon>Adineta</taxon>
    </lineage>
</organism>
<gene>
    <name evidence="2" type="ORF">XAT740_LOCUS17566</name>
</gene>
<dbReference type="SUPFAM" id="SSF48452">
    <property type="entry name" value="TPR-like"/>
    <property type="match status" value="1"/>
</dbReference>
<evidence type="ECO:0000313" key="3">
    <source>
        <dbReference type="Proteomes" id="UP000663828"/>
    </source>
</evidence>
<evidence type="ECO:0000256" key="1">
    <source>
        <dbReference type="ARBA" id="ARBA00022737"/>
    </source>
</evidence>
<dbReference type="InterPro" id="IPR011990">
    <property type="entry name" value="TPR-like_helical_dom_sf"/>
</dbReference>
<dbReference type="PANTHER" id="PTHR23084:SF263">
    <property type="entry name" value="MORN REPEAT-CONTAINING PROTEIN 1"/>
    <property type="match status" value="1"/>
</dbReference>
<dbReference type="Gene3D" id="1.25.40.10">
    <property type="entry name" value="Tetratricopeptide repeat domain"/>
    <property type="match status" value="1"/>
</dbReference>
<dbReference type="SMART" id="SM00698">
    <property type="entry name" value="MORN"/>
    <property type="match status" value="4"/>
</dbReference>
<keyword evidence="1" id="KW-0677">Repeat</keyword>
<dbReference type="SUPFAM" id="SSF56399">
    <property type="entry name" value="ADP-ribosylation"/>
    <property type="match status" value="1"/>
</dbReference>
<sequence length="647" mass="75786">MIQLIYPNPQVLVVSPLEDDDDYTYTQKPSCEECEKEENKHGLYDAIWLASTNGIGENVKFIEKLREIVLRLKTFDDANKCQVYIDQLSAESRLIMIISDVKQIEIIRQIYHLRRISSIYICCTEIIIKQQWMSYCPKIKGIFHDFNDLITRVEKDQETQRKLEEPLGIHLLSIIDYRDKSTSWDGEFVYRQSLLNCILSIPSNEQDKNELISICKSEYSDSPGELRNIDDFEKYCSSENILWWYTRECFFQKILNRALRQQNIHITFLLRRYINDLCEALFKIQSTIPLKVYRSQLMSKSELDCLLNQVNKHIRISSFFSTSLERYIASFRMGDGDPQNDLVKVLFEIDAYPHLKNETPFANISSDSKFDNEIEVLFTVGSIFRLNAINCNEDHVYTIKMTLCSFEEHELKPVLDYMKSKNGMQQRNLHAFAKLLLNMGKFDYAAECCQRFIHQLSSDNPDLIDVYEDLAVIASQTGDFDQSLQWQKKLLSLQQTIPNIAKVNNSERTHYSNDSPQSSTERVRECRNYPSGDVYDGEFLNELYHGHGIYTWENGDRYEGMWKHNHREGQGTWTWGEQTASAGDQYCGEWHADKKHGYGEYFQKNGDIYKGQFKDDKRDGTGIYQMKNGQCFNVVYDRDHLISRENI</sequence>
<reference evidence="2" key="1">
    <citation type="submission" date="2021-02" db="EMBL/GenBank/DDBJ databases">
        <authorList>
            <person name="Nowell W R."/>
        </authorList>
    </citation>
    <scope>NUCLEOTIDE SEQUENCE</scope>
</reference>